<evidence type="ECO:0000256" key="1">
    <source>
        <dbReference type="ARBA" id="ARBA00022490"/>
    </source>
</evidence>
<dbReference type="InterPro" id="IPR023212">
    <property type="entry name" value="Hsp33_helix_hairpin_bin_dom_sf"/>
</dbReference>
<name>A0A432ZE76_9GAMM</name>
<feature type="disulfide bond" description="Redox-active" evidence="6">
    <location>
        <begin position="259"/>
        <end position="262"/>
    </location>
</feature>
<comment type="function">
    <text evidence="6">Redox regulated molecular chaperone. Protects both thermally unfolding and oxidatively damaged proteins from irreversible aggregation. Plays an important role in the bacterial defense system toward oxidative stress.</text>
</comment>
<dbReference type="EMBL" id="PIQF01000002">
    <property type="protein sequence ID" value="RUO76275.1"/>
    <property type="molecule type" value="Genomic_DNA"/>
</dbReference>
<dbReference type="Gene3D" id="3.90.1280.10">
    <property type="entry name" value="HSP33 redox switch-like"/>
    <property type="match status" value="1"/>
</dbReference>
<evidence type="ECO:0000256" key="3">
    <source>
        <dbReference type="ARBA" id="ARBA00023157"/>
    </source>
</evidence>
<dbReference type="GO" id="GO:0044183">
    <property type="term" value="F:protein folding chaperone"/>
    <property type="evidence" value="ECO:0007669"/>
    <property type="project" value="TreeGrafter"/>
</dbReference>
<evidence type="ECO:0000256" key="5">
    <source>
        <dbReference type="ARBA" id="ARBA00023284"/>
    </source>
</evidence>
<keyword evidence="3 6" id="KW-1015">Disulfide bond</keyword>
<dbReference type="SUPFAM" id="SSF118352">
    <property type="entry name" value="HSP33 redox switch-like"/>
    <property type="match status" value="1"/>
</dbReference>
<dbReference type="PANTHER" id="PTHR30111">
    <property type="entry name" value="33 KDA CHAPERONIN"/>
    <property type="match status" value="1"/>
</dbReference>
<dbReference type="GO" id="GO:0042026">
    <property type="term" value="P:protein refolding"/>
    <property type="evidence" value="ECO:0007669"/>
    <property type="project" value="TreeGrafter"/>
</dbReference>
<dbReference type="Gene3D" id="3.55.30.10">
    <property type="entry name" value="Hsp33 domain"/>
    <property type="match status" value="1"/>
</dbReference>
<dbReference type="HAMAP" id="MF_00117">
    <property type="entry name" value="HslO"/>
    <property type="match status" value="1"/>
</dbReference>
<comment type="subcellular location">
    <subcellularLocation>
        <location evidence="6">Cytoplasm</location>
    </subcellularLocation>
</comment>
<dbReference type="InterPro" id="IPR016153">
    <property type="entry name" value="Heat_shock_Hsp33_N"/>
</dbReference>
<accession>A0A432ZE76</accession>
<dbReference type="GO" id="GO:0005737">
    <property type="term" value="C:cytoplasm"/>
    <property type="evidence" value="ECO:0007669"/>
    <property type="project" value="UniProtKB-SubCell"/>
</dbReference>
<dbReference type="Gene3D" id="1.10.287.480">
    <property type="entry name" value="helix hairpin bin"/>
    <property type="match status" value="1"/>
</dbReference>
<dbReference type="CDD" id="cd00498">
    <property type="entry name" value="Hsp33"/>
    <property type="match status" value="1"/>
</dbReference>
<dbReference type="GO" id="GO:0051082">
    <property type="term" value="F:unfolded protein binding"/>
    <property type="evidence" value="ECO:0007669"/>
    <property type="project" value="UniProtKB-UniRule"/>
</dbReference>
<dbReference type="SUPFAM" id="SSF64397">
    <property type="entry name" value="Hsp33 domain"/>
    <property type="match status" value="1"/>
</dbReference>
<keyword evidence="8" id="KW-1185">Reference proteome</keyword>
<dbReference type="PANTHER" id="PTHR30111:SF1">
    <property type="entry name" value="33 KDA CHAPERONIN"/>
    <property type="match status" value="1"/>
</dbReference>
<evidence type="ECO:0000313" key="7">
    <source>
        <dbReference type="EMBL" id="RUO76275.1"/>
    </source>
</evidence>
<comment type="caution">
    <text evidence="7">The sequence shown here is derived from an EMBL/GenBank/DDBJ whole genome shotgun (WGS) entry which is preliminary data.</text>
</comment>
<sequence>MEYPTDQLVRYTFADQDVRGELVQLTSSYQSLIRGHQYPPLVQQALGEMMAAVSLLTATLKFEGHIAVQLQGDGPLNFIAVNGNHQQQLRGIARIRDEIKSTNIRDMIGKGQLVITLEPEQGERYQGVTSADADSIAEMLENYFMQSEQLATKIWLNADGEHAAGMLLQRMPASGKDMTGFEHLTTLTETITEQELYTLPAEQLLHRLYHEETVHIYPPQSVSFVCGCSRERTLEALASVPVEQIKEILEQDGEIVMTCDYCLTEYRFSQEDFG</sequence>
<dbReference type="InterPro" id="IPR016154">
    <property type="entry name" value="Heat_shock_Hsp33_C"/>
</dbReference>
<dbReference type="PIRSF" id="PIRSF005261">
    <property type="entry name" value="Heat_shock_Hsp33"/>
    <property type="match status" value="1"/>
</dbReference>
<keyword evidence="4 6" id="KW-0143">Chaperone</keyword>
<comment type="similarity">
    <text evidence="6">Belongs to the HSP33 family.</text>
</comment>
<organism evidence="7 8">
    <name type="scientific">Idiomarina seosinensis</name>
    <dbReference type="NCBI Taxonomy" id="281739"/>
    <lineage>
        <taxon>Bacteria</taxon>
        <taxon>Pseudomonadati</taxon>
        <taxon>Pseudomonadota</taxon>
        <taxon>Gammaproteobacteria</taxon>
        <taxon>Alteromonadales</taxon>
        <taxon>Idiomarinaceae</taxon>
        <taxon>Idiomarina</taxon>
    </lineage>
</organism>
<dbReference type="OrthoDB" id="9793753at2"/>
<dbReference type="Pfam" id="PF01430">
    <property type="entry name" value="HSP33"/>
    <property type="match status" value="1"/>
</dbReference>
<protein>
    <recommendedName>
        <fullName evidence="6">33 kDa chaperonin</fullName>
    </recommendedName>
    <alternativeName>
        <fullName evidence="6">Heat shock protein 33 homolog</fullName>
        <shortName evidence="6">HSP33</shortName>
    </alternativeName>
</protein>
<keyword evidence="5 6" id="KW-0676">Redox-active center</keyword>
<feature type="disulfide bond" description="Redox-active" evidence="6">
    <location>
        <begin position="226"/>
        <end position="228"/>
    </location>
</feature>
<dbReference type="NCBIfam" id="NF001033">
    <property type="entry name" value="PRK00114.1"/>
    <property type="match status" value="1"/>
</dbReference>
<gene>
    <name evidence="6" type="primary">hslO</name>
    <name evidence="7" type="ORF">CWI81_06590</name>
</gene>
<evidence type="ECO:0000256" key="4">
    <source>
        <dbReference type="ARBA" id="ARBA00023186"/>
    </source>
</evidence>
<evidence type="ECO:0000313" key="8">
    <source>
        <dbReference type="Proteomes" id="UP000287908"/>
    </source>
</evidence>
<proteinExistence type="inferred from homology"/>
<dbReference type="AlphaFoldDB" id="A0A432ZE76"/>
<dbReference type="InterPro" id="IPR000397">
    <property type="entry name" value="Heat_shock_Hsp33"/>
</dbReference>
<keyword evidence="2 6" id="KW-0862">Zinc</keyword>
<comment type="PTM">
    <text evidence="6">Under oxidizing conditions two disulfide bonds are formed involving the reactive cysteines. Under reducing conditions zinc is bound to the reactive cysteines and the protein is inactive.</text>
</comment>
<evidence type="ECO:0000256" key="6">
    <source>
        <dbReference type="HAMAP-Rule" id="MF_00117"/>
    </source>
</evidence>
<evidence type="ECO:0000256" key="2">
    <source>
        <dbReference type="ARBA" id="ARBA00022833"/>
    </source>
</evidence>
<dbReference type="Proteomes" id="UP000287908">
    <property type="component" value="Unassembled WGS sequence"/>
</dbReference>
<reference evidence="7 8" key="1">
    <citation type="journal article" date="2011" name="Front. Microbiol.">
        <title>Genomic signatures of strain selection and enhancement in Bacillus atrophaeus var. globigii, a historical biowarfare simulant.</title>
        <authorList>
            <person name="Gibbons H.S."/>
            <person name="Broomall S.M."/>
            <person name="McNew L.A."/>
            <person name="Daligault H."/>
            <person name="Chapman C."/>
            <person name="Bruce D."/>
            <person name="Karavis M."/>
            <person name="Krepps M."/>
            <person name="McGregor P.A."/>
            <person name="Hong C."/>
            <person name="Park K.H."/>
            <person name="Akmal A."/>
            <person name="Feldman A."/>
            <person name="Lin J.S."/>
            <person name="Chang W.E."/>
            <person name="Higgs B.W."/>
            <person name="Demirev P."/>
            <person name="Lindquist J."/>
            <person name="Liem A."/>
            <person name="Fochler E."/>
            <person name="Read T.D."/>
            <person name="Tapia R."/>
            <person name="Johnson S."/>
            <person name="Bishop-Lilly K.A."/>
            <person name="Detter C."/>
            <person name="Han C."/>
            <person name="Sozhamannan S."/>
            <person name="Rosenzweig C.N."/>
            <person name="Skowronski E.W."/>
        </authorList>
    </citation>
    <scope>NUCLEOTIDE SEQUENCE [LARGE SCALE GENOMIC DNA]</scope>
    <source>
        <strain evidence="7 8">CL-SP19</strain>
    </source>
</reference>
<keyword evidence="1 6" id="KW-0963">Cytoplasm</keyword>